<protein>
    <submittedName>
        <fullName evidence="1">Exonuclease VII small subunit</fullName>
    </submittedName>
</protein>
<comment type="caution">
    <text evidence="1">The sequence shown here is derived from an EMBL/GenBank/DDBJ whole genome shotgun (WGS) entry which is preliminary data.</text>
</comment>
<accession>A0AAW8GDZ9</accession>
<dbReference type="GO" id="GO:0004527">
    <property type="term" value="F:exonuclease activity"/>
    <property type="evidence" value="ECO:0007669"/>
    <property type="project" value="UniProtKB-KW"/>
</dbReference>
<keyword evidence="1" id="KW-0269">Exonuclease</keyword>
<gene>
    <name evidence="1" type="ORF">QE383_002993</name>
</gene>
<keyword evidence="1" id="KW-0378">Hydrolase</keyword>
<dbReference type="Proteomes" id="UP001234354">
    <property type="component" value="Unassembled WGS sequence"/>
</dbReference>
<evidence type="ECO:0000313" key="2">
    <source>
        <dbReference type="Proteomes" id="UP001234354"/>
    </source>
</evidence>
<reference evidence="1" key="1">
    <citation type="submission" date="2023-07" db="EMBL/GenBank/DDBJ databases">
        <title>Functional and genomic diversity of the sorghum phyllosphere microbiome.</title>
        <authorList>
            <person name="Shade A."/>
        </authorList>
    </citation>
    <scope>NUCLEOTIDE SEQUENCE</scope>
    <source>
        <strain evidence="1">SORGH_AS_0908</strain>
    </source>
</reference>
<sequence>MNLDKAFDELRRGIDLIEADMVDDARRKQLALLLDQALAAYKAGDEFKGAHLVQDFQGLIFKRDD</sequence>
<dbReference type="AlphaFoldDB" id="A0AAW8GDZ9"/>
<name>A0AAW8GDZ9_9GAMM</name>
<organism evidence="1 2">
    <name type="scientific">Pseudoxanthomonas winnipegensis</name>
    <dbReference type="NCBI Taxonomy" id="2480810"/>
    <lineage>
        <taxon>Bacteria</taxon>
        <taxon>Pseudomonadati</taxon>
        <taxon>Pseudomonadota</taxon>
        <taxon>Gammaproteobacteria</taxon>
        <taxon>Lysobacterales</taxon>
        <taxon>Lysobacteraceae</taxon>
        <taxon>Pseudoxanthomonas</taxon>
    </lineage>
</organism>
<dbReference type="RefSeq" id="WP_307184080.1">
    <property type="nucleotide sequence ID" value="NZ_JAUTBB010000001.1"/>
</dbReference>
<proteinExistence type="predicted"/>
<evidence type="ECO:0000313" key="1">
    <source>
        <dbReference type="EMBL" id="MDQ1120685.1"/>
    </source>
</evidence>
<keyword evidence="1" id="KW-0540">Nuclease</keyword>
<dbReference type="EMBL" id="JAUTBB010000001">
    <property type="protein sequence ID" value="MDQ1120685.1"/>
    <property type="molecule type" value="Genomic_DNA"/>
</dbReference>